<dbReference type="Proteomes" id="UP001293254">
    <property type="component" value="Unassembled WGS sequence"/>
</dbReference>
<evidence type="ECO:0000313" key="2">
    <source>
        <dbReference type="Proteomes" id="UP001293254"/>
    </source>
</evidence>
<dbReference type="AlphaFoldDB" id="A0AAE1YAJ3"/>
<organism evidence="1 2">
    <name type="scientific">Sesamum alatum</name>
    <dbReference type="NCBI Taxonomy" id="300844"/>
    <lineage>
        <taxon>Eukaryota</taxon>
        <taxon>Viridiplantae</taxon>
        <taxon>Streptophyta</taxon>
        <taxon>Embryophyta</taxon>
        <taxon>Tracheophyta</taxon>
        <taxon>Spermatophyta</taxon>
        <taxon>Magnoliopsida</taxon>
        <taxon>eudicotyledons</taxon>
        <taxon>Gunneridae</taxon>
        <taxon>Pentapetalae</taxon>
        <taxon>asterids</taxon>
        <taxon>lamiids</taxon>
        <taxon>Lamiales</taxon>
        <taxon>Pedaliaceae</taxon>
        <taxon>Sesamum</taxon>
    </lineage>
</organism>
<gene>
    <name evidence="1" type="ORF">Salat_1434000</name>
</gene>
<keyword evidence="2" id="KW-1185">Reference proteome</keyword>
<reference evidence="1" key="1">
    <citation type="submission" date="2020-06" db="EMBL/GenBank/DDBJ databases">
        <authorList>
            <person name="Li T."/>
            <person name="Hu X."/>
            <person name="Zhang T."/>
            <person name="Song X."/>
            <person name="Zhang H."/>
            <person name="Dai N."/>
            <person name="Sheng W."/>
            <person name="Hou X."/>
            <person name="Wei L."/>
        </authorList>
    </citation>
    <scope>NUCLEOTIDE SEQUENCE</scope>
    <source>
        <strain evidence="1">3651</strain>
        <tissue evidence="1">Leaf</tissue>
    </source>
</reference>
<sequence>MYFLPGVEVEHLCLLGLLPRPYEGWQDSVVQDVDSVCCCLVLHVFRAGVVVVQSVVDMPSIFDSLGLSGWIVLSWEDELVLFTSLDGGALGFGIHFCLRLIMLQDVSAPLVPSEIGFGGTGIWLALEFFSSMGGCSNDGH</sequence>
<comment type="caution">
    <text evidence="1">The sequence shown here is derived from an EMBL/GenBank/DDBJ whole genome shotgun (WGS) entry which is preliminary data.</text>
</comment>
<accession>A0AAE1YAJ3</accession>
<name>A0AAE1YAJ3_9LAMI</name>
<proteinExistence type="predicted"/>
<dbReference type="EMBL" id="JACGWO010000005">
    <property type="protein sequence ID" value="KAK4426653.1"/>
    <property type="molecule type" value="Genomic_DNA"/>
</dbReference>
<reference evidence="1" key="2">
    <citation type="journal article" date="2024" name="Plant">
        <title>Genomic evolution and insights into agronomic trait innovations of Sesamum species.</title>
        <authorList>
            <person name="Miao H."/>
            <person name="Wang L."/>
            <person name="Qu L."/>
            <person name="Liu H."/>
            <person name="Sun Y."/>
            <person name="Le M."/>
            <person name="Wang Q."/>
            <person name="Wei S."/>
            <person name="Zheng Y."/>
            <person name="Lin W."/>
            <person name="Duan Y."/>
            <person name="Cao H."/>
            <person name="Xiong S."/>
            <person name="Wang X."/>
            <person name="Wei L."/>
            <person name="Li C."/>
            <person name="Ma Q."/>
            <person name="Ju M."/>
            <person name="Zhao R."/>
            <person name="Li G."/>
            <person name="Mu C."/>
            <person name="Tian Q."/>
            <person name="Mei H."/>
            <person name="Zhang T."/>
            <person name="Gao T."/>
            <person name="Zhang H."/>
        </authorList>
    </citation>
    <scope>NUCLEOTIDE SEQUENCE</scope>
    <source>
        <strain evidence="1">3651</strain>
    </source>
</reference>
<protein>
    <submittedName>
        <fullName evidence="1">Uncharacterized protein</fullName>
    </submittedName>
</protein>
<evidence type="ECO:0000313" key="1">
    <source>
        <dbReference type="EMBL" id="KAK4426653.1"/>
    </source>
</evidence>